<evidence type="ECO:0000256" key="12">
    <source>
        <dbReference type="PROSITE-ProRule" id="PRU01360"/>
    </source>
</evidence>
<keyword evidence="7" id="KW-0408">Iron</keyword>
<dbReference type="PROSITE" id="PS01156">
    <property type="entry name" value="TONB_DEPENDENT_REC_2"/>
    <property type="match status" value="1"/>
</dbReference>
<reference evidence="17 18" key="1">
    <citation type="submission" date="2017-07" db="EMBL/GenBank/DDBJ databases">
        <title>Niveispirillum cyanobacteriorum sp. nov., isolated from cyanobacterial aggregates in a eutrophic lake.</title>
        <authorList>
            <person name="Cai H."/>
        </authorList>
    </citation>
    <scope>NUCLEOTIDE SEQUENCE [LARGE SCALE GENOMIC DNA]</scope>
    <source>
        <strain evidence="18">TH1-14</strain>
    </source>
</reference>
<dbReference type="Gene3D" id="2.40.170.20">
    <property type="entry name" value="TonB-dependent receptor, beta-barrel domain"/>
    <property type="match status" value="1"/>
</dbReference>
<evidence type="ECO:0000256" key="5">
    <source>
        <dbReference type="ARBA" id="ARBA00022692"/>
    </source>
</evidence>
<dbReference type="Pfam" id="PF07715">
    <property type="entry name" value="Plug"/>
    <property type="match status" value="1"/>
</dbReference>
<dbReference type="PANTHER" id="PTHR32552">
    <property type="entry name" value="FERRICHROME IRON RECEPTOR-RELATED"/>
    <property type="match status" value="1"/>
</dbReference>
<keyword evidence="8" id="KW-0406">Ion transport</keyword>
<feature type="domain" description="TonB-dependent receptor plug" evidence="16">
    <location>
        <begin position="37"/>
        <end position="149"/>
    </location>
</feature>
<organism evidence="17 18">
    <name type="scientific">Niveispirillum lacus</name>
    <dbReference type="NCBI Taxonomy" id="1981099"/>
    <lineage>
        <taxon>Bacteria</taxon>
        <taxon>Pseudomonadati</taxon>
        <taxon>Pseudomonadota</taxon>
        <taxon>Alphaproteobacteria</taxon>
        <taxon>Rhodospirillales</taxon>
        <taxon>Azospirillaceae</taxon>
        <taxon>Niveispirillum</taxon>
    </lineage>
</organism>
<feature type="short sequence motif" description="TonB C-terminal box" evidence="13">
    <location>
        <begin position="726"/>
        <end position="743"/>
    </location>
</feature>
<dbReference type="SUPFAM" id="SSF56935">
    <property type="entry name" value="Porins"/>
    <property type="match status" value="1"/>
</dbReference>
<evidence type="ECO:0000256" key="11">
    <source>
        <dbReference type="ARBA" id="ARBA00023237"/>
    </source>
</evidence>
<feature type="domain" description="TonB-dependent receptor-like beta-barrel" evidence="15">
    <location>
        <begin position="289"/>
        <end position="707"/>
    </location>
</feature>
<keyword evidence="4" id="KW-0410">Iron transport</keyword>
<dbReference type="PANTHER" id="PTHR32552:SF81">
    <property type="entry name" value="TONB-DEPENDENT OUTER MEMBRANE RECEPTOR"/>
    <property type="match status" value="1"/>
</dbReference>
<keyword evidence="17" id="KW-0675">Receptor</keyword>
<evidence type="ECO:0000256" key="3">
    <source>
        <dbReference type="ARBA" id="ARBA00022452"/>
    </source>
</evidence>
<keyword evidence="2 12" id="KW-0813">Transport</keyword>
<comment type="caution">
    <text evidence="17">The sequence shown here is derived from an EMBL/GenBank/DDBJ whole genome shotgun (WGS) entry which is preliminary data.</text>
</comment>
<dbReference type="GO" id="GO:0006826">
    <property type="term" value="P:iron ion transport"/>
    <property type="evidence" value="ECO:0007669"/>
    <property type="project" value="UniProtKB-KW"/>
</dbReference>
<dbReference type="PROSITE" id="PS52016">
    <property type="entry name" value="TONB_DEPENDENT_REC_3"/>
    <property type="match status" value="1"/>
</dbReference>
<dbReference type="CDD" id="cd01347">
    <property type="entry name" value="ligand_gated_channel"/>
    <property type="match status" value="1"/>
</dbReference>
<comment type="subcellular location">
    <subcellularLocation>
        <location evidence="1 12">Cell outer membrane</location>
        <topology evidence="1 12">Multi-pass membrane protein</topology>
    </subcellularLocation>
</comment>
<evidence type="ECO:0000256" key="1">
    <source>
        <dbReference type="ARBA" id="ARBA00004571"/>
    </source>
</evidence>
<protein>
    <submittedName>
        <fullName evidence="17">TonB-dependent receptor</fullName>
    </submittedName>
</protein>
<evidence type="ECO:0000256" key="7">
    <source>
        <dbReference type="ARBA" id="ARBA00023004"/>
    </source>
</evidence>
<dbReference type="InterPro" id="IPR036942">
    <property type="entry name" value="Beta-barrel_TonB_sf"/>
</dbReference>
<keyword evidence="10 12" id="KW-0472">Membrane</keyword>
<keyword evidence="9 14" id="KW-0798">TonB box</keyword>
<evidence type="ECO:0000256" key="14">
    <source>
        <dbReference type="RuleBase" id="RU003357"/>
    </source>
</evidence>
<evidence type="ECO:0000259" key="15">
    <source>
        <dbReference type="Pfam" id="PF00593"/>
    </source>
</evidence>
<evidence type="ECO:0000256" key="4">
    <source>
        <dbReference type="ARBA" id="ARBA00022496"/>
    </source>
</evidence>
<evidence type="ECO:0000256" key="13">
    <source>
        <dbReference type="PROSITE-ProRule" id="PRU10144"/>
    </source>
</evidence>
<dbReference type="InterPro" id="IPR039426">
    <property type="entry name" value="TonB-dep_rcpt-like"/>
</dbReference>
<dbReference type="OrthoDB" id="7413795at2"/>
<keyword evidence="18" id="KW-1185">Reference proteome</keyword>
<comment type="similarity">
    <text evidence="12 14">Belongs to the TonB-dependent receptor family.</text>
</comment>
<dbReference type="EMBL" id="NOXU01000027">
    <property type="protein sequence ID" value="OYQ35004.1"/>
    <property type="molecule type" value="Genomic_DNA"/>
</dbReference>
<dbReference type="GO" id="GO:0009279">
    <property type="term" value="C:cell outer membrane"/>
    <property type="evidence" value="ECO:0007669"/>
    <property type="project" value="UniProtKB-SubCell"/>
</dbReference>
<evidence type="ECO:0000313" key="17">
    <source>
        <dbReference type="EMBL" id="OYQ35004.1"/>
    </source>
</evidence>
<keyword evidence="11 12" id="KW-0998">Cell outer membrane</keyword>
<evidence type="ECO:0000256" key="10">
    <source>
        <dbReference type="ARBA" id="ARBA00023136"/>
    </source>
</evidence>
<accession>A0A255Z261</accession>
<dbReference type="InterPro" id="IPR012910">
    <property type="entry name" value="Plug_dom"/>
</dbReference>
<evidence type="ECO:0000256" key="2">
    <source>
        <dbReference type="ARBA" id="ARBA00022448"/>
    </source>
</evidence>
<dbReference type="Pfam" id="PF00593">
    <property type="entry name" value="TonB_dep_Rec_b-barrel"/>
    <property type="match status" value="1"/>
</dbReference>
<evidence type="ECO:0000256" key="8">
    <source>
        <dbReference type="ARBA" id="ARBA00023065"/>
    </source>
</evidence>
<keyword evidence="3 12" id="KW-1134">Transmembrane beta strand</keyword>
<gene>
    <name evidence="17" type="ORF">CHU95_09195</name>
</gene>
<proteinExistence type="inferred from homology"/>
<keyword evidence="5 12" id="KW-0812">Transmembrane</keyword>
<sequence length="743" mass="80557">MPVMAVPTATAQTAPVQTETLTLEEIVVTARRRSEALQDTPVAVSAFTAEALEARSVETLDNIARFTPNIRFDGAAALSGGNYNATVFIRGIGQNDFAIFSDPGVGFYVDGVYYARSIGGIMDAVDLASVEVLRGPQGTLFGKNTIGGAVLINTQRPTDTLSGRVELTTGRFDRLDVKGTINVPLADGKVLTRLSVSSLNRDGYAKRLSDGQDMGDRNADSARLQITTNVTEDIDFHLVGDVTRAREHSAPNKLLAVAPAPGLTGVPFLVNYNNLVAPTRGVIAPNGQRTLNSSFVTDSPFTTWGTGPNVNDLDLWGLAGTLTWNLGTVEIKSITAYRELQATFARDGDNTPFTYRETFNDDDQWQVSQEVQLSGDAIDGRFTWIGGVYYFTEEGSDVARADLAMGLWPPLGPPLSPATLILNRIDNTSYAVFGQGNFKLTDDLSFTAGARWNRDKKWISVFNRRQRDQVVFTDVQRSSDWNAFTPKLGVEYKAGADAMLYASAGKGFKSGGYNARPLVDASEVTQYEPETIWTYEVGAKTGWLDNRLIVNVAGYLSKYDNIQLTVNQTPRNFVANAAQGTIKGAELEVRAKPAKGLDFDLAVGYTDAKYDEVGTGLGPTQVLPITKAAKFVKTPKWTASTGLQYTHDLGDGSTLSLRGDLSAYSKFYNDVANTELVAQSGYGIVNSRLTYTSPDESWTLALFATNVTDRRYFVSGNASGAFGLAEVSYGRPREWGVTLGAKF</sequence>
<dbReference type="Proteomes" id="UP000216998">
    <property type="component" value="Unassembled WGS sequence"/>
</dbReference>
<evidence type="ECO:0000256" key="9">
    <source>
        <dbReference type="ARBA" id="ARBA00023077"/>
    </source>
</evidence>
<name>A0A255Z261_9PROT</name>
<keyword evidence="6" id="KW-0732">Signal</keyword>
<dbReference type="InterPro" id="IPR010917">
    <property type="entry name" value="TonB_rcpt_CS"/>
</dbReference>
<dbReference type="AlphaFoldDB" id="A0A255Z261"/>
<evidence type="ECO:0000256" key="6">
    <source>
        <dbReference type="ARBA" id="ARBA00022729"/>
    </source>
</evidence>
<dbReference type="InterPro" id="IPR000531">
    <property type="entry name" value="Beta-barrel_TonB"/>
</dbReference>
<evidence type="ECO:0000313" key="18">
    <source>
        <dbReference type="Proteomes" id="UP000216998"/>
    </source>
</evidence>
<evidence type="ECO:0000259" key="16">
    <source>
        <dbReference type="Pfam" id="PF07715"/>
    </source>
</evidence>